<evidence type="ECO:0000313" key="3">
    <source>
        <dbReference type="Proteomes" id="UP000278327"/>
    </source>
</evidence>
<dbReference type="InterPro" id="IPR016195">
    <property type="entry name" value="Pol/histidinol_Pase-like"/>
</dbReference>
<dbReference type="PANTHER" id="PTHR42924:SF3">
    <property type="entry name" value="POLYMERASE_HISTIDINOL PHOSPHATASE N-TERMINAL DOMAIN-CONTAINING PROTEIN"/>
    <property type="match status" value="1"/>
</dbReference>
<evidence type="ECO:0000259" key="1">
    <source>
        <dbReference type="SMART" id="SM00481"/>
    </source>
</evidence>
<dbReference type="EMBL" id="QICA01000007">
    <property type="protein sequence ID" value="RNL38372.1"/>
    <property type="molecule type" value="Genomic_DNA"/>
</dbReference>
<evidence type="ECO:0000313" key="2">
    <source>
        <dbReference type="EMBL" id="RNL38372.1"/>
    </source>
</evidence>
<comment type="caution">
    <text evidence="2">The sequence shown here is derived from an EMBL/GenBank/DDBJ whole genome shotgun (WGS) entry which is preliminary data.</text>
</comment>
<dbReference type="InterPro" id="IPR052018">
    <property type="entry name" value="PHP_domain"/>
</dbReference>
<feature type="domain" description="Polymerase/histidinol phosphatase N-terminal" evidence="1">
    <location>
        <begin position="3"/>
        <end position="68"/>
    </location>
</feature>
<protein>
    <submittedName>
        <fullName evidence="2">PHP domain-containing protein</fullName>
    </submittedName>
</protein>
<proteinExistence type="predicted"/>
<dbReference type="CDD" id="cd07438">
    <property type="entry name" value="PHP_HisPPase_AMP"/>
    <property type="match status" value="1"/>
</dbReference>
<dbReference type="InterPro" id="IPR004013">
    <property type="entry name" value="PHP_dom"/>
</dbReference>
<gene>
    <name evidence="2" type="ORF">DMP10_05300</name>
</gene>
<dbReference type="Pfam" id="PF02811">
    <property type="entry name" value="PHP"/>
    <property type="match status" value="1"/>
</dbReference>
<dbReference type="GO" id="GO:0035312">
    <property type="term" value="F:5'-3' DNA exonuclease activity"/>
    <property type="evidence" value="ECO:0007669"/>
    <property type="project" value="TreeGrafter"/>
</dbReference>
<dbReference type="SMART" id="SM00481">
    <property type="entry name" value="POLIIIAc"/>
    <property type="match status" value="1"/>
</dbReference>
<name>A0A3N0ATZ2_9ACTN</name>
<dbReference type="Proteomes" id="UP000278327">
    <property type="component" value="Unassembled WGS sequence"/>
</dbReference>
<organism evidence="2 3">
    <name type="scientific">Adlercreutzia equolifaciens subsp. celatus DSM 18785</name>
    <dbReference type="NCBI Taxonomy" id="1121021"/>
    <lineage>
        <taxon>Bacteria</taxon>
        <taxon>Bacillati</taxon>
        <taxon>Actinomycetota</taxon>
        <taxon>Coriobacteriia</taxon>
        <taxon>Eggerthellales</taxon>
        <taxon>Eggerthellaceae</taxon>
        <taxon>Adlercreutzia</taxon>
    </lineage>
</organism>
<dbReference type="Gene3D" id="1.10.150.650">
    <property type="match status" value="1"/>
</dbReference>
<accession>A0A3N0ATZ2</accession>
<dbReference type="AlphaFoldDB" id="A0A3N0ATZ2"/>
<reference evidence="2 3" key="1">
    <citation type="journal article" date="2019" name="Microbiol. Resour. Announc.">
        <title>Draft Genome Sequences of Type Strains of Gordonibacter faecihominis, Paraeggerthella hongkongensis, Parvibacter caecicola,Slackia equolifaciens, Slackia faecicanis, and Slackia isoflavoniconvertens.</title>
        <authorList>
            <person name="Danylec N."/>
            <person name="Stoll D.A."/>
            <person name="Dotsch A."/>
            <person name="Huch M."/>
        </authorList>
    </citation>
    <scope>NUCLEOTIDE SEQUENCE [LARGE SCALE GENOMIC DNA]</scope>
    <source>
        <strain evidence="2 3">DSM 18785</strain>
    </source>
</reference>
<sequence length="264" mass="27887">MMRDWHVHTTISDGSCTVGEVLAQAVHQGIASVAVTNHDTTAGLTAAVEAGRAFGVEVVGGIEISAWDATRNAKVHVLGLGLSEDSPAVNALCAPTLAARDANSRWQLDRLLEAGFAVDVERALELAAASTALYKQHLMAALTDAPYGSAEYQGLYRQLFKGDGICARDIAYVDARDAVAAIVEDGGRAVLAHPGQLNSYGIVPELVTCGLSGIERDHPDHGPSDRRRCDDIADRYRLMRTSGSDYHGAFGSVPHLGYGIPAPA</sequence>
<dbReference type="InterPro" id="IPR003141">
    <property type="entry name" value="Pol/His_phosphatase_N"/>
</dbReference>
<dbReference type="Gene3D" id="3.20.20.140">
    <property type="entry name" value="Metal-dependent hydrolases"/>
    <property type="match status" value="1"/>
</dbReference>
<dbReference type="PANTHER" id="PTHR42924">
    <property type="entry name" value="EXONUCLEASE"/>
    <property type="match status" value="1"/>
</dbReference>
<dbReference type="SUPFAM" id="SSF89550">
    <property type="entry name" value="PHP domain-like"/>
    <property type="match status" value="1"/>
</dbReference>
<dbReference type="GO" id="GO:0004534">
    <property type="term" value="F:5'-3' RNA exonuclease activity"/>
    <property type="evidence" value="ECO:0007669"/>
    <property type="project" value="TreeGrafter"/>
</dbReference>
<keyword evidence="3" id="KW-1185">Reference proteome</keyword>